<reference evidence="2 3" key="1">
    <citation type="journal article" date="2019" name="Sci. Rep.">
        <title>Orb-weaving spider Araneus ventricosus genome elucidates the spidroin gene catalogue.</title>
        <authorList>
            <person name="Kono N."/>
            <person name="Nakamura H."/>
            <person name="Ohtoshi R."/>
            <person name="Moran D.A.P."/>
            <person name="Shinohara A."/>
            <person name="Yoshida Y."/>
            <person name="Fujiwara M."/>
            <person name="Mori M."/>
            <person name="Tomita M."/>
            <person name="Arakawa K."/>
        </authorList>
    </citation>
    <scope>NUCLEOTIDE SEQUENCE [LARGE SCALE GENOMIC DNA]</scope>
</reference>
<sequence length="215" mass="24307">MNRLQSRSCQKTFKFNERRSLSSSKKDYEVFSLSELNELENWETELGGTADNLHLYTSNDGGDVSRKFQQADQRLSILQHGNPLDDLPSDFVIDVQPKASVVEKEEAPCLFASADISEPLYESESNVRESISTKAIIRDYIETFTSTLIDHNELQSSTCFNVFSTKDISGNTGFAHGQKDDDDIEKHQNQSSSEVASHGCDNRDKEHANWDEFLV</sequence>
<dbReference type="Proteomes" id="UP000499080">
    <property type="component" value="Unassembled WGS sequence"/>
</dbReference>
<keyword evidence="3" id="KW-1185">Reference proteome</keyword>
<evidence type="ECO:0000313" key="2">
    <source>
        <dbReference type="EMBL" id="GBN43684.1"/>
    </source>
</evidence>
<feature type="region of interest" description="Disordered" evidence="1">
    <location>
        <begin position="178"/>
        <end position="210"/>
    </location>
</feature>
<protein>
    <submittedName>
        <fullName evidence="2">Uncharacterized protein</fullName>
    </submittedName>
</protein>
<evidence type="ECO:0000313" key="3">
    <source>
        <dbReference type="Proteomes" id="UP000499080"/>
    </source>
</evidence>
<gene>
    <name evidence="2" type="ORF">AVEN_6069_1</name>
</gene>
<feature type="compositionally biased region" description="Basic and acidic residues" evidence="1">
    <location>
        <begin position="200"/>
        <end position="210"/>
    </location>
</feature>
<name>A0A4Y2NXA5_ARAVE</name>
<evidence type="ECO:0000256" key="1">
    <source>
        <dbReference type="SAM" id="MobiDB-lite"/>
    </source>
</evidence>
<comment type="caution">
    <text evidence="2">The sequence shown here is derived from an EMBL/GenBank/DDBJ whole genome shotgun (WGS) entry which is preliminary data.</text>
</comment>
<dbReference type="EMBL" id="BGPR01010003">
    <property type="protein sequence ID" value="GBN43684.1"/>
    <property type="molecule type" value="Genomic_DNA"/>
</dbReference>
<accession>A0A4Y2NXA5</accession>
<organism evidence="2 3">
    <name type="scientific">Araneus ventricosus</name>
    <name type="common">Orbweaver spider</name>
    <name type="synonym">Epeira ventricosa</name>
    <dbReference type="NCBI Taxonomy" id="182803"/>
    <lineage>
        <taxon>Eukaryota</taxon>
        <taxon>Metazoa</taxon>
        <taxon>Ecdysozoa</taxon>
        <taxon>Arthropoda</taxon>
        <taxon>Chelicerata</taxon>
        <taxon>Arachnida</taxon>
        <taxon>Araneae</taxon>
        <taxon>Araneomorphae</taxon>
        <taxon>Entelegynae</taxon>
        <taxon>Araneoidea</taxon>
        <taxon>Araneidae</taxon>
        <taxon>Araneus</taxon>
    </lineage>
</organism>
<dbReference type="AlphaFoldDB" id="A0A4Y2NXA5"/>
<proteinExistence type="predicted"/>